<dbReference type="AlphaFoldDB" id="J3NCY1"/>
<dbReference type="Proteomes" id="UP000006038">
    <property type="component" value="Chromosome 12"/>
</dbReference>
<evidence type="ECO:0000313" key="1">
    <source>
        <dbReference type="EnsemblPlants" id="OB12G18390.1"/>
    </source>
</evidence>
<dbReference type="Gramene" id="OB12G18390.1">
    <property type="protein sequence ID" value="OB12G18390.1"/>
    <property type="gene ID" value="OB12G18390"/>
</dbReference>
<keyword evidence="2" id="KW-1185">Reference proteome</keyword>
<reference evidence="1" key="2">
    <citation type="submission" date="2013-04" db="UniProtKB">
        <authorList>
            <consortium name="EnsemblPlants"/>
        </authorList>
    </citation>
    <scope>IDENTIFICATION</scope>
</reference>
<reference evidence="1" key="1">
    <citation type="journal article" date="2013" name="Nat. Commun.">
        <title>Whole-genome sequencing of Oryza brachyantha reveals mechanisms underlying Oryza genome evolution.</title>
        <authorList>
            <person name="Chen J."/>
            <person name="Huang Q."/>
            <person name="Gao D."/>
            <person name="Wang J."/>
            <person name="Lang Y."/>
            <person name="Liu T."/>
            <person name="Li B."/>
            <person name="Bai Z."/>
            <person name="Luis Goicoechea J."/>
            <person name="Liang C."/>
            <person name="Chen C."/>
            <person name="Zhang W."/>
            <person name="Sun S."/>
            <person name="Liao Y."/>
            <person name="Zhang X."/>
            <person name="Yang L."/>
            <person name="Song C."/>
            <person name="Wang M."/>
            <person name="Shi J."/>
            <person name="Liu G."/>
            <person name="Liu J."/>
            <person name="Zhou H."/>
            <person name="Zhou W."/>
            <person name="Yu Q."/>
            <person name="An N."/>
            <person name="Chen Y."/>
            <person name="Cai Q."/>
            <person name="Wang B."/>
            <person name="Liu B."/>
            <person name="Min J."/>
            <person name="Huang Y."/>
            <person name="Wu H."/>
            <person name="Li Z."/>
            <person name="Zhang Y."/>
            <person name="Yin Y."/>
            <person name="Song W."/>
            <person name="Jiang J."/>
            <person name="Jackson S.A."/>
            <person name="Wing R.A."/>
            <person name="Wang J."/>
            <person name="Chen M."/>
        </authorList>
    </citation>
    <scope>NUCLEOTIDE SEQUENCE [LARGE SCALE GENOMIC DNA]</scope>
    <source>
        <strain evidence="1">cv. IRGC 101232</strain>
    </source>
</reference>
<organism evidence="1">
    <name type="scientific">Oryza brachyantha</name>
    <name type="common">malo sina</name>
    <dbReference type="NCBI Taxonomy" id="4533"/>
    <lineage>
        <taxon>Eukaryota</taxon>
        <taxon>Viridiplantae</taxon>
        <taxon>Streptophyta</taxon>
        <taxon>Embryophyta</taxon>
        <taxon>Tracheophyta</taxon>
        <taxon>Spermatophyta</taxon>
        <taxon>Magnoliopsida</taxon>
        <taxon>Liliopsida</taxon>
        <taxon>Poales</taxon>
        <taxon>Poaceae</taxon>
        <taxon>BOP clade</taxon>
        <taxon>Oryzoideae</taxon>
        <taxon>Oryzeae</taxon>
        <taxon>Oryzinae</taxon>
        <taxon>Oryza</taxon>
    </lineage>
</organism>
<proteinExistence type="predicted"/>
<sequence>MAATNYKTVAGQAIRRGTVSFDYPLTSGQHSVAANGGSRDREEVHFADAVDELVQPAAVGRRAAPVDVREDSAAKITLLSRPEIYTKFLNNSM</sequence>
<name>J3NCY1_ORYBR</name>
<evidence type="ECO:0000313" key="2">
    <source>
        <dbReference type="Proteomes" id="UP000006038"/>
    </source>
</evidence>
<dbReference type="EnsemblPlants" id="OB12G18390.1">
    <property type="protein sequence ID" value="OB12G18390.1"/>
    <property type="gene ID" value="OB12G18390"/>
</dbReference>
<accession>J3NCY1</accession>
<protein>
    <submittedName>
        <fullName evidence="1">Uncharacterized protein</fullName>
    </submittedName>
</protein>
<dbReference type="HOGENOM" id="CLU_2403159_0_0_1"/>